<evidence type="ECO:0000313" key="3">
    <source>
        <dbReference type="RefSeq" id="XP_033768089.1"/>
    </source>
</evidence>
<dbReference type="GeneID" id="54632458"/>
<evidence type="ECO:0000256" key="1">
    <source>
        <dbReference type="SAM" id="MobiDB-lite"/>
    </source>
</evidence>
<evidence type="ECO:0000256" key="2">
    <source>
        <dbReference type="SAM" id="Phobius"/>
    </source>
</evidence>
<feature type="compositionally biased region" description="Low complexity" evidence="1">
    <location>
        <begin position="326"/>
        <end position="335"/>
    </location>
</feature>
<dbReference type="OrthoDB" id="4068624at2759"/>
<accession>A0A8B8UWE4</accession>
<proteinExistence type="predicted"/>
<dbReference type="KEGG" id="spao:SPAR_L03650"/>
<dbReference type="AlphaFoldDB" id="A0A8B8UWE4"/>
<feature type="transmembrane region" description="Helical" evidence="2">
    <location>
        <begin position="510"/>
        <end position="533"/>
    </location>
</feature>
<reference evidence="3" key="2">
    <citation type="submission" date="2020-01" db="EMBL/GenBank/DDBJ databases">
        <title>Population-level Yeast Reference Genomes.</title>
        <authorList>
            <person name="Yue J.-X."/>
        </authorList>
    </citation>
    <scope>NUCLEOTIDE SEQUENCE</scope>
    <source>
        <strain evidence="3">CBS432</strain>
    </source>
</reference>
<feature type="transmembrane region" description="Helical" evidence="2">
    <location>
        <begin position="576"/>
        <end position="600"/>
    </location>
</feature>
<feature type="region of interest" description="Disordered" evidence="1">
    <location>
        <begin position="83"/>
        <end position="134"/>
    </location>
</feature>
<keyword evidence="2" id="KW-0812">Transmembrane</keyword>
<keyword evidence="2" id="KW-0472">Membrane</keyword>
<reference evidence="3" key="1">
    <citation type="journal article" date="2017" name="Nat. Genet.">
        <title>Contrasting evolutionary genome dynamics between domesticated and wild yeasts.</title>
        <authorList>
            <person name="Yue J.X."/>
            <person name="Li J."/>
            <person name="Aigrain L."/>
            <person name="Hallin J."/>
            <person name="Persson K."/>
            <person name="Oliver K."/>
            <person name="Bergstrom A."/>
            <person name="Coupland P."/>
            <person name="Warringer J."/>
            <person name="Lagomarsino M.C."/>
            <person name="Fischer G."/>
            <person name="Durbin R."/>
            <person name="Liti G."/>
        </authorList>
    </citation>
    <scope>NUCLEOTIDE SEQUENCE</scope>
    <source>
        <strain evidence="3">CBS432</strain>
    </source>
</reference>
<feature type="region of interest" description="Disordered" evidence="1">
    <location>
        <begin position="321"/>
        <end position="375"/>
    </location>
</feature>
<feature type="compositionally biased region" description="Low complexity" evidence="1">
    <location>
        <begin position="11"/>
        <end position="28"/>
    </location>
</feature>
<reference evidence="3" key="3">
    <citation type="submission" date="2025-07" db="EMBL/GenBank/DDBJ databases">
        <authorList>
            <consortium name="NCBI Genome Project"/>
        </authorList>
    </citation>
    <scope>NUCLEOTIDE SEQUENCE</scope>
    <source>
        <strain evidence="3">CBS432</strain>
    </source>
</reference>
<protein>
    <submittedName>
        <fullName evidence="3">Bud8p</fullName>
    </submittedName>
</protein>
<dbReference type="VEuPathDB" id="FungiDB:SPAR_L03650"/>
<feature type="compositionally biased region" description="Polar residues" evidence="1">
    <location>
        <begin position="343"/>
        <end position="360"/>
    </location>
</feature>
<sequence length="603" mass="65844">MIQSDEDNLDSSETTASTSYSATSSTSSRAQPRASLFLENLDDAHGNPDAGIEMATVAYENTSRGQGFAVYINNERFSQIMGASTSSSSSSASSSITQFHDTHDNNIPRNTTVGPTSLRRDNEETAPSRNVTPSQNVAVRPERVINSPSSQRLSCALTISTSVLMGEDVEGSPLEQEHSRVVSSLYSSLANRGNDEPKNGTPPRPTSFEANETAEHSFFSYHYDDTLEPDVEEAVRLTKNKNSNVNFISSTGGEGHGEVQDGDRDQYELVSESKFIPHKLKIPEKAGSIKSSSSDDSHSLDAPATLARRIKIPQSPSLIGNILIPSQNSDSSSENSPKDHIGHNNQENFHSTSMRKSSTSLEEEGPPIGVPSIPVLRSVSGSSKWARTPLRLESGSSTKSDPFSRYEGHKTPSPLTKINNNKDKALPEHGQFLVLAPIKSQSSESCAEQNPIIEKPARSIRRKNKEKADIRKEDGDDVGNIDLEARMPIQHIDTASIHSFDSGQNGFKDVYSIGSIIVIILCCIMVPPLFFIIGCGSRSKLVSDYRLMRLLMNKEHRAALLQGFIWDVDLRWFRMFCLILGAAETVIVMAGIAIGFAVGITRE</sequence>
<feature type="compositionally biased region" description="Low complexity" evidence="1">
    <location>
        <begin position="83"/>
        <end position="95"/>
    </location>
</feature>
<feature type="region of interest" description="Disordered" evidence="1">
    <location>
        <begin position="189"/>
        <end position="209"/>
    </location>
</feature>
<feature type="compositionally biased region" description="Polar residues" evidence="1">
    <location>
        <begin position="125"/>
        <end position="134"/>
    </location>
</feature>
<reference evidence="3" key="4">
    <citation type="submission" date="2025-08" db="UniProtKB">
        <authorList>
            <consortium name="RefSeq"/>
        </authorList>
    </citation>
    <scope>IDENTIFICATION</scope>
    <source>
        <strain evidence="3">CBS432</strain>
    </source>
</reference>
<name>A0A8B8UWE4_SACPA</name>
<dbReference type="RefSeq" id="XP_033768089.1">
    <property type="nucleotide sequence ID" value="XM_033912198.1"/>
</dbReference>
<gene>
    <name evidence="3" type="primary">BUD8</name>
    <name evidence="3" type="ORF">SPAR_L03650</name>
</gene>
<keyword evidence="2" id="KW-1133">Transmembrane helix</keyword>
<feature type="region of interest" description="Disordered" evidence="1">
    <location>
        <begin position="1"/>
        <end position="32"/>
    </location>
</feature>
<organism evidence="3">
    <name type="scientific">Saccharomyces paradoxus</name>
    <name type="common">Yeast</name>
    <name type="synonym">Saccharomyces douglasii</name>
    <dbReference type="NCBI Taxonomy" id="27291"/>
    <lineage>
        <taxon>Eukaryota</taxon>
        <taxon>Fungi</taxon>
        <taxon>Dikarya</taxon>
        <taxon>Ascomycota</taxon>
        <taxon>Saccharomycotina</taxon>
        <taxon>Saccharomycetes</taxon>
        <taxon>Saccharomycetales</taxon>
        <taxon>Saccharomycetaceae</taxon>
        <taxon>Saccharomyces</taxon>
    </lineage>
</organism>
<feature type="compositionally biased region" description="Acidic residues" evidence="1">
    <location>
        <begin position="1"/>
        <end position="10"/>
    </location>
</feature>
<feature type="region of interest" description="Disordered" evidence="1">
    <location>
        <begin position="390"/>
        <end position="421"/>
    </location>
</feature>